<dbReference type="InterPro" id="IPR009057">
    <property type="entry name" value="Homeodomain-like_sf"/>
</dbReference>
<dbReference type="GO" id="GO:0000976">
    <property type="term" value="F:transcription cis-regulatory region binding"/>
    <property type="evidence" value="ECO:0007669"/>
    <property type="project" value="TreeGrafter"/>
</dbReference>
<dbReference type="SUPFAM" id="SSF46689">
    <property type="entry name" value="Homeodomain-like"/>
    <property type="match status" value="1"/>
</dbReference>
<dbReference type="InterPro" id="IPR036271">
    <property type="entry name" value="Tet_transcr_reg_TetR-rel_C_sf"/>
</dbReference>
<accession>A0A8J6T956</accession>
<dbReference type="InterPro" id="IPR001647">
    <property type="entry name" value="HTH_TetR"/>
</dbReference>
<name>A0A8J6T956_9DELT</name>
<dbReference type="Pfam" id="PF17932">
    <property type="entry name" value="TetR_C_24"/>
    <property type="match status" value="1"/>
</dbReference>
<feature type="domain" description="HTH tetR-type" evidence="6">
    <location>
        <begin position="16"/>
        <end position="76"/>
    </location>
</feature>
<protein>
    <submittedName>
        <fullName evidence="7">TetR/AcrR family transcriptional regulator</fullName>
    </submittedName>
</protein>
<dbReference type="InterPro" id="IPR050109">
    <property type="entry name" value="HTH-type_TetR-like_transc_reg"/>
</dbReference>
<evidence type="ECO:0000313" key="8">
    <source>
        <dbReference type="Proteomes" id="UP000650524"/>
    </source>
</evidence>
<dbReference type="PROSITE" id="PS50977">
    <property type="entry name" value="HTH_TETR_2"/>
    <property type="match status" value="1"/>
</dbReference>
<dbReference type="PANTHER" id="PTHR30055">
    <property type="entry name" value="HTH-TYPE TRANSCRIPTIONAL REGULATOR RUTR"/>
    <property type="match status" value="1"/>
</dbReference>
<dbReference type="Gene3D" id="1.10.357.10">
    <property type="entry name" value="Tetracycline Repressor, domain 2"/>
    <property type="match status" value="1"/>
</dbReference>
<dbReference type="Pfam" id="PF00440">
    <property type="entry name" value="TetR_N"/>
    <property type="match status" value="1"/>
</dbReference>
<reference evidence="7 8" key="1">
    <citation type="submission" date="2020-08" db="EMBL/GenBank/DDBJ databases">
        <title>Bridging the membrane lipid divide: bacteria of the FCB group superphylum have the potential to synthesize archaeal ether lipids.</title>
        <authorList>
            <person name="Villanueva L."/>
            <person name="Von Meijenfeldt F.A.B."/>
            <person name="Westbye A.B."/>
            <person name="Yadav S."/>
            <person name="Hopmans E.C."/>
            <person name="Dutilh B.E."/>
            <person name="Sinninghe Damste J.S."/>
        </authorList>
    </citation>
    <scope>NUCLEOTIDE SEQUENCE [LARGE SCALE GENOMIC DNA]</scope>
    <source>
        <strain evidence="7">NIOZ-UU27</strain>
    </source>
</reference>
<dbReference type="PANTHER" id="PTHR30055:SF175">
    <property type="entry name" value="HTH-TYPE TRANSCRIPTIONAL REPRESSOR KSTR2"/>
    <property type="match status" value="1"/>
</dbReference>
<evidence type="ECO:0000256" key="4">
    <source>
        <dbReference type="ARBA" id="ARBA00023163"/>
    </source>
</evidence>
<dbReference type="GO" id="GO:0003700">
    <property type="term" value="F:DNA-binding transcription factor activity"/>
    <property type="evidence" value="ECO:0007669"/>
    <property type="project" value="TreeGrafter"/>
</dbReference>
<evidence type="ECO:0000259" key="6">
    <source>
        <dbReference type="PROSITE" id="PS50977"/>
    </source>
</evidence>
<evidence type="ECO:0000313" key="7">
    <source>
        <dbReference type="EMBL" id="MBC8178268.1"/>
    </source>
</evidence>
<comment type="caution">
    <text evidence="7">The sequence shown here is derived from an EMBL/GenBank/DDBJ whole genome shotgun (WGS) entry which is preliminary data.</text>
</comment>
<dbReference type="InterPro" id="IPR041490">
    <property type="entry name" value="KstR2_TetR_C"/>
</dbReference>
<evidence type="ECO:0000256" key="3">
    <source>
        <dbReference type="ARBA" id="ARBA00023125"/>
    </source>
</evidence>
<proteinExistence type="predicted"/>
<organism evidence="7 8">
    <name type="scientific">Candidatus Desulfacyla euxinica</name>
    <dbReference type="NCBI Taxonomy" id="2841693"/>
    <lineage>
        <taxon>Bacteria</taxon>
        <taxon>Deltaproteobacteria</taxon>
        <taxon>Candidatus Desulfacyla</taxon>
    </lineage>
</organism>
<keyword evidence="3 5" id="KW-0238">DNA-binding</keyword>
<dbReference type="AlphaFoldDB" id="A0A8J6T956"/>
<gene>
    <name evidence="7" type="ORF">H8E19_12760</name>
</gene>
<evidence type="ECO:0000256" key="2">
    <source>
        <dbReference type="ARBA" id="ARBA00023015"/>
    </source>
</evidence>
<dbReference type="PROSITE" id="PS01081">
    <property type="entry name" value="HTH_TETR_1"/>
    <property type="match status" value="1"/>
</dbReference>
<dbReference type="PRINTS" id="PR00455">
    <property type="entry name" value="HTHTETR"/>
</dbReference>
<dbReference type="Proteomes" id="UP000650524">
    <property type="component" value="Unassembled WGS sequence"/>
</dbReference>
<dbReference type="EMBL" id="JACNJD010000268">
    <property type="protein sequence ID" value="MBC8178268.1"/>
    <property type="molecule type" value="Genomic_DNA"/>
</dbReference>
<feature type="DNA-binding region" description="H-T-H motif" evidence="5">
    <location>
        <begin position="39"/>
        <end position="58"/>
    </location>
</feature>
<evidence type="ECO:0000256" key="1">
    <source>
        <dbReference type="ARBA" id="ARBA00022491"/>
    </source>
</evidence>
<dbReference type="Gene3D" id="1.10.10.60">
    <property type="entry name" value="Homeodomain-like"/>
    <property type="match status" value="1"/>
</dbReference>
<keyword evidence="2" id="KW-0805">Transcription regulation</keyword>
<evidence type="ECO:0000256" key="5">
    <source>
        <dbReference type="PROSITE-ProRule" id="PRU00335"/>
    </source>
</evidence>
<dbReference type="InterPro" id="IPR023772">
    <property type="entry name" value="DNA-bd_HTH_TetR-type_CS"/>
</dbReference>
<dbReference type="SUPFAM" id="SSF48498">
    <property type="entry name" value="Tetracyclin repressor-like, C-terminal domain"/>
    <property type="match status" value="1"/>
</dbReference>
<keyword evidence="1" id="KW-0678">Repressor</keyword>
<sequence>MEANVNESGFRGLDKSLRIQKITDTAAELFHRKGYRSTTLDDVSKELGITKAALYHYVSSKEKLLSRIYIQALENIFRNTDKIAGKDLPPDVRLRLIIQNHIKGIIIQSISMFSVFFTEENQLPDKEFRKIQQEKKKYTRIVETIIEEGISQGLFRKSDPKLQAFAIIGMCNWVYKWYKPGPGSYTPEQIADYFTSLLERGYLKGDVEEVPDVPELSEGGREKAGSRKEGYQRLRVKCEELSKLVDEMEKHG</sequence>
<keyword evidence="4" id="KW-0804">Transcription</keyword>